<keyword evidence="3" id="KW-1133">Transmembrane helix</keyword>
<feature type="coiled-coil region" evidence="1">
    <location>
        <begin position="106"/>
        <end position="231"/>
    </location>
</feature>
<feature type="coiled-coil region" evidence="1">
    <location>
        <begin position="267"/>
        <end position="334"/>
    </location>
</feature>
<evidence type="ECO:0008006" key="6">
    <source>
        <dbReference type="Google" id="ProtNLM"/>
    </source>
</evidence>
<evidence type="ECO:0000313" key="4">
    <source>
        <dbReference type="EMBL" id="RXG86114.1"/>
    </source>
</evidence>
<gene>
    <name evidence="4" type="ORF">EAS62_37815</name>
</gene>
<keyword evidence="3" id="KW-0472">Membrane</keyword>
<keyword evidence="3" id="KW-0812">Transmembrane</keyword>
<dbReference type="EMBL" id="RDRA01000038">
    <property type="protein sequence ID" value="RXG86114.1"/>
    <property type="molecule type" value="Genomic_DNA"/>
</dbReference>
<sequence>MVEPIMYLAIGFLLSMLCGLALVPLVHNRAVRLTTRRLEAATPLSMAEIQADKDQLRAEFAMSARRLEMSVEQLKNKTTSQLAELGKKSDAINRMKIELGEKNATIFALEAREKAVKEQLRATEEEFNAKTEALHAAELALSDKQAELAKINSELSDRSIMAESRQVELVVVRAQIEELKNRVGDAEKEFAATQARLAQERTESETASRELGEARGRVENLSQRVTELDRQLIVQVKEAEMLSGRVADLEGRLATQGKLLAERDYENNQLRQANDSAERTVKELRVEIAALSGGKSSAAFEALRAEKTALEEQLRTARDERAKLQRDINAIQQQAESSWATERMENALLRERINDIAAEVAKLAMQLEGPNSPIEALLAAEAGQPPKPAPRPANNAASNGAAGSTLPEGGGTLAERIRALQAHASRARQQGA</sequence>
<name>A0ABY0DAR1_9BRAD</name>
<accession>A0ABY0DAR1</accession>
<keyword evidence="5" id="KW-1185">Reference proteome</keyword>
<evidence type="ECO:0000256" key="3">
    <source>
        <dbReference type="SAM" id="Phobius"/>
    </source>
</evidence>
<evidence type="ECO:0000256" key="1">
    <source>
        <dbReference type="SAM" id="Coils"/>
    </source>
</evidence>
<evidence type="ECO:0000313" key="5">
    <source>
        <dbReference type="Proteomes" id="UP000289946"/>
    </source>
</evidence>
<dbReference type="Gene3D" id="1.10.287.1490">
    <property type="match status" value="1"/>
</dbReference>
<dbReference type="Proteomes" id="UP000289946">
    <property type="component" value="Unassembled WGS sequence"/>
</dbReference>
<proteinExistence type="predicted"/>
<feature type="compositionally biased region" description="Low complexity" evidence="2">
    <location>
        <begin position="392"/>
        <end position="403"/>
    </location>
</feature>
<comment type="caution">
    <text evidence="4">The sequence shown here is derived from an EMBL/GenBank/DDBJ whole genome shotgun (WGS) entry which is preliminary data.</text>
</comment>
<reference evidence="4 5" key="1">
    <citation type="submission" date="2018-10" db="EMBL/GenBank/DDBJ databases">
        <title>Bradyrhizobium sp. nov., isolated from effective nodules of peanut in China.</title>
        <authorList>
            <person name="Li Y."/>
        </authorList>
    </citation>
    <scope>NUCLEOTIDE SEQUENCE [LARGE SCALE GENOMIC DNA]</scope>
    <source>
        <strain evidence="4 5">CCBAU 51781</strain>
    </source>
</reference>
<evidence type="ECO:0000256" key="2">
    <source>
        <dbReference type="SAM" id="MobiDB-lite"/>
    </source>
</evidence>
<keyword evidence="1" id="KW-0175">Coiled coil</keyword>
<feature type="region of interest" description="Disordered" evidence="2">
    <location>
        <begin position="381"/>
        <end position="432"/>
    </location>
</feature>
<dbReference type="RefSeq" id="WP_128942808.1">
    <property type="nucleotide sequence ID" value="NZ_RDRA01000038.1"/>
</dbReference>
<protein>
    <recommendedName>
        <fullName evidence="6">Chromosome partitioning protein ParA</fullName>
    </recommendedName>
</protein>
<feature type="transmembrane region" description="Helical" evidence="3">
    <location>
        <begin position="6"/>
        <end position="27"/>
    </location>
</feature>
<organism evidence="4 5">
    <name type="scientific">Bradyrhizobium zhanjiangense</name>
    <dbReference type="NCBI Taxonomy" id="1325107"/>
    <lineage>
        <taxon>Bacteria</taxon>
        <taxon>Pseudomonadati</taxon>
        <taxon>Pseudomonadota</taxon>
        <taxon>Alphaproteobacteria</taxon>
        <taxon>Hyphomicrobiales</taxon>
        <taxon>Nitrobacteraceae</taxon>
        <taxon>Bradyrhizobium</taxon>
    </lineage>
</organism>